<reference evidence="1" key="1">
    <citation type="submission" date="2020-10" db="EMBL/GenBank/DDBJ databases">
        <title>Mucilaginibacter mali sp. nov., isolated from rhizosphere soil of apple orchard.</title>
        <authorList>
            <person name="Lee J.-S."/>
            <person name="Kim H.S."/>
            <person name="Kim J.-S."/>
        </authorList>
    </citation>
    <scope>NUCLEOTIDE SEQUENCE</scope>
    <source>
        <strain evidence="1">KCTC 22746</strain>
    </source>
</reference>
<keyword evidence="2" id="KW-1185">Reference proteome</keyword>
<dbReference type="AlphaFoldDB" id="A0A929KXN7"/>
<proteinExistence type="predicted"/>
<name>A0A929KXN7_9SPHI</name>
<accession>A0A929KXN7</accession>
<evidence type="ECO:0000313" key="2">
    <source>
        <dbReference type="Proteomes" id="UP000622475"/>
    </source>
</evidence>
<comment type="caution">
    <text evidence="1">The sequence shown here is derived from an EMBL/GenBank/DDBJ whole genome shotgun (WGS) entry which is preliminary data.</text>
</comment>
<organism evidence="1 2">
    <name type="scientific">Mucilaginibacter myungsuensis</name>
    <dbReference type="NCBI Taxonomy" id="649104"/>
    <lineage>
        <taxon>Bacteria</taxon>
        <taxon>Pseudomonadati</taxon>
        <taxon>Bacteroidota</taxon>
        <taxon>Sphingobacteriia</taxon>
        <taxon>Sphingobacteriales</taxon>
        <taxon>Sphingobacteriaceae</taxon>
        <taxon>Mucilaginibacter</taxon>
    </lineage>
</organism>
<evidence type="ECO:0000313" key="1">
    <source>
        <dbReference type="EMBL" id="MBE9662410.1"/>
    </source>
</evidence>
<dbReference type="RefSeq" id="WP_194111580.1">
    <property type="nucleotide sequence ID" value="NZ_JADFFL010000003.1"/>
</dbReference>
<dbReference type="Proteomes" id="UP000622475">
    <property type="component" value="Unassembled WGS sequence"/>
</dbReference>
<dbReference type="Gene3D" id="3.40.50.2000">
    <property type="entry name" value="Glycogen Phosphorylase B"/>
    <property type="match status" value="1"/>
</dbReference>
<dbReference type="Pfam" id="PF13692">
    <property type="entry name" value="Glyco_trans_1_4"/>
    <property type="match status" value="1"/>
</dbReference>
<dbReference type="EMBL" id="JADFFL010000003">
    <property type="protein sequence ID" value="MBE9662410.1"/>
    <property type="molecule type" value="Genomic_DNA"/>
</dbReference>
<sequence>MKVLLVSAFPPSKHNINGPSALPYYLAAQRHPEIDIDLINFVQPNANELVTADLKKVFANIINVPKTPKHIYYPVRALQKTGIVKATSGIYFDYLPNRKVLKQINESNYDLIWIYPHTLYPWYKRLSHLNVVMTGPDCSLLHLKLVKKIFSKSKSNKFSINIDKRISEANFYEKRWSLSKALIHTVGKDDLDQYIELGAANHSFFSNHPYSSYKPSLEPIVNASGKLKIVVSGVNNSVYIGDLWNRIVDKLVENRELNHHYEFIFIGKDFEDGEQKLIAAGYNTSLSTWVESYEDRIAQAHIQLFPIILGTGTKGKVLSALATGLLCIGTAFALENILIDPNDDAILFGSEQEAINALYDIAGHKSKYNAMAHAASVKVRDMHSSQNTAKEFWDYITKFFNIG</sequence>
<gene>
    <name evidence="1" type="ORF">IRJ16_10985</name>
</gene>
<protein>
    <submittedName>
        <fullName evidence="1">Glycosyltransferase</fullName>
    </submittedName>
</protein>
<dbReference type="SUPFAM" id="SSF53756">
    <property type="entry name" value="UDP-Glycosyltransferase/glycogen phosphorylase"/>
    <property type="match status" value="1"/>
</dbReference>